<name>A0ABY7H9A5_9BACT</name>
<keyword evidence="3" id="KW-1185">Reference proteome</keyword>
<evidence type="ECO:0000313" key="2">
    <source>
        <dbReference type="EMBL" id="WAS95856.1"/>
    </source>
</evidence>
<sequence length="353" mass="38958">MRARFGVPFALVLCLCGDLGCISAESVTRRTVPAALDEGLGFFEDPSSQRRIERLMLDPQVQSAARELTKTLVDGVVESMTDDARQAELRQASTRYVEAVAAAAARSLRTDLGPAAAEAARDAVARVLATSLSPETRQDMRALAQTLTRATVDGMMESAEHGLRHQLGPALRAVIEDELGPSLRTVIARDVTPSLRRAIADELTPAFGLVAREVTRQIVLGGHDGLEELRYRERAGAFQVDFWTRLDALLHKGIQLSAIIAWALGGVALVLAILVGRAILLRRRLDEERLRSERMLLGVMRGLQQGSDKPDIEAFLHHLRERTPDLADETFMDELARRVSQPDRRVSRPPRRL</sequence>
<keyword evidence="1" id="KW-0472">Membrane</keyword>
<keyword evidence="1" id="KW-0812">Transmembrane</keyword>
<feature type="transmembrane region" description="Helical" evidence="1">
    <location>
        <begin position="259"/>
        <end position="281"/>
    </location>
</feature>
<keyword evidence="1" id="KW-1133">Transmembrane helix</keyword>
<evidence type="ECO:0000313" key="3">
    <source>
        <dbReference type="Proteomes" id="UP001164459"/>
    </source>
</evidence>
<dbReference type="Proteomes" id="UP001164459">
    <property type="component" value="Chromosome"/>
</dbReference>
<accession>A0ABY7H9A5</accession>
<reference evidence="2" key="1">
    <citation type="submission" date="2022-11" db="EMBL/GenBank/DDBJ databases">
        <title>Minimal conservation of predation-associated metabolite biosynthetic gene clusters underscores biosynthetic potential of Myxococcota including descriptions for ten novel species: Archangium lansinium sp. nov., Myxococcus landrumus sp. nov., Nannocystis bai.</title>
        <authorList>
            <person name="Ahearne A."/>
            <person name="Stevens C."/>
            <person name="Dowd S."/>
        </authorList>
    </citation>
    <scope>NUCLEOTIDE SEQUENCE</scope>
    <source>
        <strain evidence="2">Fl3</strain>
    </source>
</reference>
<dbReference type="EMBL" id="CP114040">
    <property type="protein sequence ID" value="WAS95856.1"/>
    <property type="molecule type" value="Genomic_DNA"/>
</dbReference>
<protein>
    <submittedName>
        <fullName evidence="2">Uncharacterized protein</fullName>
    </submittedName>
</protein>
<organism evidence="2 3">
    <name type="scientific">Nannocystis punicea</name>
    <dbReference type="NCBI Taxonomy" id="2995304"/>
    <lineage>
        <taxon>Bacteria</taxon>
        <taxon>Pseudomonadati</taxon>
        <taxon>Myxococcota</taxon>
        <taxon>Polyangia</taxon>
        <taxon>Nannocystales</taxon>
        <taxon>Nannocystaceae</taxon>
        <taxon>Nannocystis</taxon>
    </lineage>
</organism>
<gene>
    <name evidence="2" type="ORF">O0S08_06805</name>
</gene>
<proteinExistence type="predicted"/>
<dbReference type="RefSeq" id="WP_269038199.1">
    <property type="nucleotide sequence ID" value="NZ_CP114040.1"/>
</dbReference>
<evidence type="ECO:0000256" key="1">
    <source>
        <dbReference type="SAM" id="Phobius"/>
    </source>
</evidence>